<gene>
    <name evidence="2" type="ORF">A2154_04840</name>
</gene>
<dbReference type="InterPro" id="IPR011467">
    <property type="entry name" value="DUF1573"/>
</dbReference>
<organism evidence="2 3">
    <name type="scientific">Candidatus Gottesmanbacteria bacterium RBG_16_43_7</name>
    <dbReference type="NCBI Taxonomy" id="1798373"/>
    <lineage>
        <taxon>Bacteria</taxon>
        <taxon>Candidatus Gottesmaniibacteriota</taxon>
    </lineage>
</organism>
<dbReference type="Gene3D" id="2.60.40.10">
    <property type="entry name" value="Immunoglobulins"/>
    <property type="match status" value="1"/>
</dbReference>
<sequence length="177" mass="18895">MSQKHRQSGGADKIVMWLIGGFVVVIIILIGYVAVGESKADPGKSVTNYNLNDAEKPAAQIDVASIDIGKMGVNDTKTTDFTVKNTGTKPLVLYDISSSCDCTSGQVTIDGTKSPAVSMHDKNSWTGTVNLGQSATVSVIYEPKIMPVKGDISRSVYLKTNDPVNPQLIFSIKTVVE</sequence>
<dbReference type="Pfam" id="PF07610">
    <property type="entry name" value="DUF1573"/>
    <property type="match status" value="1"/>
</dbReference>
<evidence type="ECO:0000313" key="2">
    <source>
        <dbReference type="EMBL" id="OGG08669.1"/>
    </source>
</evidence>
<keyword evidence="1" id="KW-0812">Transmembrane</keyword>
<dbReference type="STRING" id="1798373.A2154_04840"/>
<dbReference type="AlphaFoldDB" id="A0A1F5Z869"/>
<evidence type="ECO:0008006" key="4">
    <source>
        <dbReference type="Google" id="ProtNLM"/>
    </source>
</evidence>
<evidence type="ECO:0000313" key="3">
    <source>
        <dbReference type="Proteomes" id="UP000176854"/>
    </source>
</evidence>
<keyword evidence="1" id="KW-0472">Membrane</keyword>
<dbReference type="EMBL" id="MFJC01000054">
    <property type="protein sequence ID" value="OGG08669.1"/>
    <property type="molecule type" value="Genomic_DNA"/>
</dbReference>
<dbReference type="Proteomes" id="UP000176854">
    <property type="component" value="Unassembled WGS sequence"/>
</dbReference>
<reference evidence="2 3" key="1">
    <citation type="journal article" date="2016" name="Nat. Commun.">
        <title>Thousands of microbial genomes shed light on interconnected biogeochemical processes in an aquifer system.</title>
        <authorList>
            <person name="Anantharaman K."/>
            <person name="Brown C.T."/>
            <person name="Hug L.A."/>
            <person name="Sharon I."/>
            <person name="Castelle C.J."/>
            <person name="Probst A.J."/>
            <person name="Thomas B.C."/>
            <person name="Singh A."/>
            <person name="Wilkins M.J."/>
            <person name="Karaoz U."/>
            <person name="Brodie E.L."/>
            <person name="Williams K.H."/>
            <person name="Hubbard S.S."/>
            <person name="Banfield J.F."/>
        </authorList>
    </citation>
    <scope>NUCLEOTIDE SEQUENCE [LARGE SCALE GENOMIC DNA]</scope>
</reference>
<dbReference type="PANTHER" id="PTHR37833:SF1">
    <property type="entry name" value="SIGNAL PEPTIDE PROTEIN"/>
    <property type="match status" value="1"/>
</dbReference>
<feature type="transmembrane region" description="Helical" evidence="1">
    <location>
        <begin position="14"/>
        <end position="35"/>
    </location>
</feature>
<dbReference type="PANTHER" id="PTHR37833">
    <property type="entry name" value="LIPOPROTEIN-RELATED"/>
    <property type="match status" value="1"/>
</dbReference>
<accession>A0A1F5Z869</accession>
<proteinExistence type="predicted"/>
<dbReference type="InterPro" id="IPR013783">
    <property type="entry name" value="Ig-like_fold"/>
</dbReference>
<keyword evidence="1" id="KW-1133">Transmembrane helix</keyword>
<name>A0A1F5Z869_9BACT</name>
<comment type="caution">
    <text evidence="2">The sequence shown here is derived from an EMBL/GenBank/DDBJ whole genome shotgun (WGS) entry which is preliminary data.</text>
</comment>
<evidence type="ECO:0000256" key="1">
    <source>
        <dbReference type="SAM" id="Phobius"/>
    </source>
</evidence>
<protein>
    <recommendedName>
        <fullName evidence="4">DUF1573 domain-containing protein</fullName>
    </recommendedName>
</protein>